<keyword evidence="2" id="KW-1185">Reference proteome</keyword>
<accession>A0A1C7MQI3</accession>
<dbReference type="Proteomes" id="UP000092993">
    <property type="component" value="Unassembled WGS sequence"/>
</dbReference>
<dbReference type="AlphaFoldDB" id="A0A1C7MQI3"/>
<name>A0A1C7MQI3_GRIFR</name>
<dbReference type="EMBL" id="LUGG01000002">
    <property type="protein sequence ID" value="OBZ77204.1"/>
    <property type="molecule type" value="Genomic_DNA"/>
</dbReference>
<evidence type="ECO:0000313" key="2">
    <source>
        <dbReference type="Proteomes" id="UP000092993"/>
    </source>
</evidence>
<comment type="caution">
    <text evidence="1">The sequence shown here is derived from an EMBL/GenBank/DDBJ whole genome shotgun (WGS) entry which is preliminary data.</text>
</comment>
<organism evidence="1 2">
    <name type="scientific">Grifola frondosa</name>
    <name type="common">Maitake</name>
    <name type="synonym">Polyporus frondosus</name>
    <dbReference type="NCBI Taxonomy" id="5627"/>
    <lineage>
        <taxon>Eukaryota</taxon>
        <taxon>Fungi</taxon>
        <taxon>Dikarya</taxon>
        <taxon>Basidiomycota</taxon>
        <taxon>Agaricomycotina</taxon>
        <taxon>Agaricomycetes</taxon>
        <taxon>Polyporales</taxon>
        <taxon>Grifolaceae</taxon>
        <taxon>Grifola</taxon>
    </lineage>
</organism>
<sequence length="101" mass="11314">MRVSALLISFLRQNFVLAINISSILIYLHSARNCVHLGPRLSMPAQQGHTFGIDERGRLRQFQRPAGKKISTRLPQTKLPVDLASVPVNVSDMIESNYNSL</sequence>
<protein>
    <submittedName>
        <fullName evidence="1">Uncharacterized protein</fullName>
    </submittedName>
</protein>
<proteinExistence type="predicted"/>
<evidence type="ECO:0000313" key="1">
    <source>
        <dbReference type="EMBL" id="OBZ77204.1"/>
    </source>
</evidence>
<gene>
    <name evidence="1" type="ORF">A0H81_01623</name>
</gene>
<reference evidence="1 2" key="1">
    <citation type="submission" date="2016-03" db="EMBL/GenBank/DDBJ databases">
        <title>Whole genome sequencing of Grifola frondosa 9006-11.</title>
        <authorList>
            <person name="Min B."/>
            <person name="Park H."/>
            <person name="Kim J.-G."/>
            <person name="Cho H."/>
            <person name="Oh Y.-L."/>
            <person name="Kong W.-S."/>
            <person name="Choi I.-G."/>
        </authorList>
    </citation>
    <scope>NUCLEOTIDE SEQUENCE [LARGE SCALE GENOMIC DNA]</scope>
    <source>
        <strain evidence="1 2">9006-11</strain>
    </source>
</reference>